<name>A0A2G5VBZ9_9PELO</name>
<keyword evidence="2" id="KW-0732">Signal</keyword>
<proteinExistence type="predicted"/>
<organism evidence="3 4">
    <name type="scientific">Caenorhabditis nigoni</name>
    <dbReference type="NCBI Taxonomy" id="1611254"/>
    <lineage>
        <taxon>Eukaryota</taxon>
        <taxon>Metazoa</taxon>
        <taxon>Ecdysozoa</taxon>
        <taxon>Nematoda</taxon>
        <taxon>Chromadorea</taxon>
        <taxon>Rhabditida</taxon>
        <taxon>Rhabditina</taxon>
        <taxon>Rhabditomorpha</taxon>
        <taxon>Rhabditoidea</taxon>
        <taxon>Rhabditidae</taxon>
        <taxon>Peloderinae</taxon>
        <taxon>Caenorhabditis</taxon>
    </lineage>
</organism>
<feature type="signal peptide" evidence="2">
    <location>
        <begin position="1"/>
        <end position="19"/>
    </location>
</feature>
<feature type="compositionally biased region" description="Low complexity" evidence="1">
    <location>
        <begin position="1053"/>
        <end position="1067"/>
    </location>
</feature>
<sequence>MNCFLLSFILILFIPDVVLNDAKIKEEFVEKLNNLRGKFARNEGIPEMYKLVYNSSLEKFVASTPGKRSFSFPWLLNDKFFIRNLEGDVKKALMVGITEKNFRGYFETLVPLQKQIGCRRDANYQCYLVPETEFKLWTPSKDKSEAGSSCQNEYRNSDGLCAYIGLETTFADRLNNIRRTIANKRKVMEMFEVVPDSAISNLANPENLTKEVIEVARKMGFGFFKIPTYDVDEEDLKTKINEFLKMTDTEQKEDMEKSDGIRYGELISPSATFFGCRWDANQKVFQCLIGPVQTNYPWNSKPADPRKILGTDCPAGYKNKKGLCSPVKTDPNYFVHGVNMARRMAAKLFHIPAEREVIWKDTMQYFARDLENHTYDNISDIMGELGSRYSFCKDLDMFGQLTNFLIEWTKKSLSDKDEFLKKSFLEEMEFLNPNARDIVCVRHKESMKFLCIIRLISGKPKKFERFDNPKYDWSPGWRCDSTWNSEYSKDGLCVNVGYRSDLLEKVNLFRKDQANSHNITDMHELIWNDDLEEIAKAATWSDSKTPDTKSYRYVIFHSYHLIEQRLKSEMDALKNLGSSKREVLFKKIHGTSLGISEFAEPLQKFVGCSSKKQEIGNGLICVIGPREILQPCSLENRGVRIAGTKNKYLPFIPGTNCTSGYGNSDGLCTPKNASTLTLFGTQEDFIKDLNEYRRKVAKQFNVNAMFELYWSKDLDTMLSVLDWDAMKWPLAHVSFRYVRFRSYQSILDKIPEKFEELRKKSQKERRLSVYEKDESAGPVELLEPQQHLISCQVKRSKHLFENSHEFVVCLLGPIGQIEMWSMTDGFPINLAAFCGESYHFYQKTGLNQTFVPNDGLCSKTPDSKISYFGNARFFLEQANLVRKDRARRYALPKFMKLLWSPELVEAAKTLPYDSKSPPQLIYEPFRWMKLPHFLWHKDSIMEIFFDEITFKDKNLVKQWIYEQKSTSLGILELFGQDQEKIGCAKRNTSSEMFILCLLGPQSRFELIPLEKEYKRGLPKKEGRDCPSGTWSDGGLCTPDSEKPAPKKKRRRTTTTTTTTTGYSTTTTKTKKASDRPWAIIWNLLVSSIVFHLIFSL</sequence>
<dbReference type="Gene3D" id="3.40.33.10">
    <property type="entry name" value="CAP"/>
    <property type="match status" value="1"/>
</dbReference>
<keyword evidence="4" id="KW-1185">Reference proteome</keyword>
<feature type="region of interest" description="Disordered" evidence="1">
    <location>
        <begin position="1018"/>
        <end position="1067"/>
    </location>
</feature>
<gene>
    <name evidence="3" type="primary">Cnig_chr_II.g7957</name>
    <name evidence="3" type="ORF">B9Z55_007957</name>
</gene>
<evidence type="ECO:0000313" key="4">
    <source>
        <dbReference type="Proteomes" id="UP000230233"/>
    </source>
</evidence>
<evidence type="ECO:0000313" key="3">
    <source>
        <dbReference type="EMBL" id="PIC49303.1"/>
    </source>
</evidence>
<dbReference type="OrthoDB" id="5909980at2759"/>
<dbReference type="AlphaFoldDB" id="A0A2G5VBZ9"/>
<feature type="chain" id="PRO_5013895873" evidence="2">
    <location>
        <begin position="20"/>
        <end position="1096"/>
    </location>
</feature>
<dbReference type="InterPro" id="IPR035940">
    <property type="entry name" value="CAP_sf"/>
</dbReference>
<evidence type="ECO:0000256" key="2">
    <source>
        <dbReference type="SAM" id="SignalP"/>
    </source>
</evidence>
<evidence type="ECO:0000256" key="1">
    <source>
        <dbReference type="SAM" id="MobiDB-lite"/>
    </source>
</evidence>
<reference evidence="4" key="1">
    <citation type="submission" date="2017-10" db="EMBL/GenBank/DDBJ databases">
        <title>Rapid genome shrinkage in a self-fertile nematode reveals novel sperm competition proteins.</title>
        <authorList>
            <person name="Yin D."/>
            <person name="Schwarz E.M."/>
            <person name="Thomas C.G."/>
            <person name="Felde R.L."/>
            <person name="Korf I.F."/>
            <person name="Cutter A.D."/>
            <person name="Schartner C.M."/>
            <person name="Ralston E.J."/>
            <person name="Meyer B.J."/>
            <person name="Haag E.S."/>
        </authorList>
    </citation>
    <scope>NUCLEOTIDE SEQUENCE [LARGE SCALE GENOMIC DNA]</scope>
    <source>
        <strain evidence="4">JU1422</strain>
    </source>
</reference>
<dbReference type="EMBL" id="PDUG01000002">
    <property type="protein sequence ID" value="PIC49303.1"/>
    <property type="molecule type" value="Genomic_DNA"/>
</dbReference>
<accession>A0A2G5VBZ9</accession>
<protein>
    <submittedName>
        <fullName evidence="3">Uncharacterized protein</fullName>
    </submittedName>
</protein>
<comment type="caution">
    <text evidence="3">The sequence shown here is derived from an EMBL/GenBank/DDBJ whole genome shotgun (WGS) entry which is preliminary data.</text>
</comment>
<dbReference type="Proteomes" id="UP000230233">
    <property type="component" value="Chromosome II"/>
</dbReference>